<protein>
    <submittedName>
        <fullName evidence="1">Uncharacterized protein</fullName>
    </submittedName>
</protein>
<reference evidence="1 2" key="1">
    <citation type="submission" date="2020-07" db="EMBL/GenBank/DDBJ databases">
        <title>Sequencing the genomes of 1000 actinobacteria strains.</title>
        <authorList>
            <person name="Klenk H.-P."/>
        </authorList>
    </citation>
    <scope>NUCLEOTIDE SEQUENCE [LARGE SCALE GENOMIC DNA]</scope>
    <source>
        <strain evidence="1 2">DSM 15131</strain>
    </source>
</reference>
<evidence type="ECO:0000313" key="1">
    <source>
        <dbReference type="EMBL" id="NYI47852.1"/>
    </source>
</evidence>
<gene>
    <name evidence="1" type="ORF">BJ993_004998</name>
</gene>
<evidence type="ECO:0000313" key="2">
    <source>
        <dbReference type="Proteomes" id="UP000562045"/>
    </source>
</evidence>
<name>A0A7Z0CRF6_9ACTN</name>
<comment type="caution">
    <text evidence="1">The sequence shown here is derived from an EMBL/GenBank/DDBJ whole genome shotgun (WGS) entry which is preliminary data.</text>
</comment>
<dbReference type="Proteomes" id="UP000562045">
    <property type="component" value="Unassembled WGS sequence"/>
</dbReference>
<organism evidence="1 2">
    <name type="scientific">Nocardioides aromaticivorans</name>
    <dbReference type="NCBI Taxonomy" id="200618"/>
    <lineage>
        <taxon>Bacteria</taxon>
        <taxon>Bacillati</taxon>
        <taxon>Actinomycetota</taxon>
        <taxon>Actinomycetes</taxon>
        <taxon>Propionibacteriales</taxon>
        <taxon>Nocardioidaceae</taxon>
        <taxon>Nocardioides</taxon>
    </lineage>
</organism>
<sequence length="54" mass="6055">MNTPVPSDIAALPTDAERLTAVREFHHNWGDQETDSLDVLDLWEQLGRLLGVNP</sequence>
<proteinExistence type="predicted"/>
<dbReference type="AlphaFoldDB" id="A0A7Z0CRF6"/>
<accession>A0A7Z0CRF6</accession>
<dbReference type="RefSeq" id="WP_179652793.1">
    <property type="nucleotide sequence ID" value="NZ_JACBZM010000002.1"/>
</dbReference>
<dbReference type="EMBL" id="JACBZM010000002">
    <property type="protein sequence ID" value="NYI47852.1"/>
    <property type="molecule type" value="Genomic_DNA"/>
</dbReference>